<feature type="domain" description="TRAP C4-dicarboxylate transport system permease DctM subunit" evidence="3">
    <location>
        <begin position="108"/>
        <end position="536"/>
    </location>
</feature>
<dbReference type="GO" id="GO:0005886">
    <property type="term" value="C:plasma membrane"/>
    <property type="evidence" value="ECO:0007669"/>
    <property type="project" value="UniProtKB-SubCell"/>
</dbReference>
<name>A0A975U2I4_9PROT</name>
<dbReference type="Proteomes" id="UP000694001">
    <property type="component" value="Chromosome"/>
</dbReference>
<evidence type="ECO:0000256" key="2">
    <source>
        <dbReference type="SAM" id="Phobius"/>
    </source>
</evidence>
<keyword evidence="1" id="KW-1003">Cell membrane</keyword>
<feature type="transmembrane region" description="Helical" evidence="2">
    <location>
        <begin position="287"/>
        <end position="306"/>
    </location>
</feature>
<dbReference type="KEGG" id="elio:KO353_15240"/>
<feature type="transmembrane region" description="Helical" evidence="2">
    <location>
        <begin position="34"/>
        <end position="55"/>
    </location>
</feature>
<organism evidence="4 5">
    <name type="scientific">Elioraea tepida</name>
    <dbReference type="NCBI Taxonomy" id="2843330"/>
    <lineage>
        <taxon>Bacteria</taxon>
        <taxon>Pseudomonadati</taxon>
        <taxon>Pseudomonadota</taxon>
        <taxon>Alphaproteobacteria</taxon>
        <taxon>Acetobacterales</taxon>
        <taxon>Elioraeaceae</taxon>
        <taxon>Elioraea</taxon>
    </lineage>
</organism>
<feature type="transmembrane region" description="Helical" evidence="2">
    <location>
        <begin position="575"/>
        <end position="602"/>
    </location>
</feature>
<dbReference type="RefSeq" id="WP_218285625.1">
    <property type="nucleotide sequence ID" value="NZ_CP076448.1"/>
</dbReference>
<evidence type="ECO:0000259" key="3">
    <source>
        <dbReference type="Pfam" id="PF06808"/>
    </source>
</evidence>
<comment type="function">
    <text evidence="1">Part of the tripartite ATP-independent periplasmic (TRAP) transport system.</text>
</comment>
<feature type="transmembrane region" description="Helical" evidence="2">
    <location>
        <begin position="541"/>
        <end position="563"/>
    </location>
</feature>
<dbReference type="Pfam" id="PF06808">
    <property type="entry name" value="DctM"/>
    <property type="match status" value="1"/>
</dbReference>
<reference evidence="4" key="1">
    <citation type="submission" date="2021-06" db="EMBL/GenBank/DDBJ databases">
        <title>Elioraea tepida, sp. nov., a moderately thermophilic aerobic anoxygenic phototrophic bacterium isolated from an alkaline siliceous hot spring mat community in Yellowstone National Park, WY, USA.</title>
        <authorList>
            <person name="Saini M.K."/>
            <person name="Yoshida S."/>
            <person name="Sebastian A."/>
            <person name="Hirose S."/>
            <person name="Hara E."/>
            <person name="Tamaki H."/>
            <person name="Soulier N.T."/>
            <person name="Albert I."/>
            <person name="Hanada S."/>
            <person name="Bryant D.A."/>
            <person name="Tank M."/>
        </authorList>
    </citation>
    <scope>NUCLEOTIDE SEQUENCE</scope>
    <source>
        <strain evidence="4">MS-P2</strain>
    </source>
</reference>
<comment type="subcellular location">
    <subcellularLocation>
        <location evidence="1">Cell inner membrane</location>
        <topology evidence="1">Multi-pass membrane protein</topology>
    </subcellularLocation>
</comment>
<proteinExistence type="predicted"/>
<dbReference type="NCBIfam" id="TIGR02123">
    <property type="entry name" value="TRAP_fused"/>
    <property type="match status" value="1"/>
</dbReference>
<sequence>MTYIRGVGWLAGVIAAAMALFHMWAIAVSPPEAVIFRGTHLLFAMVLVFLTIPLRRGRGGTNPGLEDWLLLALSAAPVLYLFATYDELVNRIAMIDDPTPMQQVMGWLCVATVLEATRRSIGWALPATALAFLAYALFFTSVTPLVIIDQLYLTTDGIFGSTLGVSAGFVVIFVLFGSFMERSGTGKLFMDFALALTGRSAGGPGKVAVLSSSLFGTVSGSAVANVMVTGQVTIPLMLRTGFRPPFAAGVEAVASTGGQIMPPIMGAAAFVMAEYMGVAYLQVVQWAALPALLYYAATFAAVHFEARRTRLAGLADAEVPRLGPTLAANGHLVIPILLILGGLFGGYSAPLSALVGTLACFPVALLRRSSRGNVTPAAVWEALLDGAKGALGVAMACACAGVVIGIIALTGLGIIFTQVVVNIANNSLLFALLMTMVAGIILGMGMPTTPAYIVMVSLLVPALIKLGVVAPAAHMFAFYFAILSAITPPVALAVFAAAGLAKSELWSSGWAAVKIGAAGFIVPFMFVYEPALLMIGGWQQVLHASLTAGCGCLLLAAGLHGYLFGPANGWQRAALVGAAVTLIQPGLLTDVIGAALAAAVIVAQVATRRRAAAIGGG</sequence>
<feature type="transmembrane region" description="Helical" evidence="2">
    <location>
        <begin position="451"/>
        <end position="469"/>
    </location>
</feature>
<feature type="transmembrane region" description="Helical" evidence="2">
    <location>
        <begin position="428"/>
        <end position="445"/>
    </location>
</feature>
<dbReference type="AlphaFoldDB" id="A0A975U2I4"/>
<feature type="transmembrane region" description="Helical" evidence="2">
    <location>
        <begin position="390"/>
        <end position="416"/>
    </location>
</feature>
<feature type="transmembrane region" description="Helical" evidence="2">
    <location>
        <begin position="326"/>
        <end position="347"/>
    </location>
</feature>
<feature type="transmembrane region" description="Helical" evidence="2">
    <location>
        <begin position="129"/>
        <end position="152"/>
    </location>
</feature>
<keyword evidence="1" id="KW-0997">Cell inner membrane</keyword>
<dbReference type="PANTHER" id="PTHR43849">
    <property type="entry name" value="BLL3936 PROTEIN"/>
    <property type="match status" value="1"/>
</dbReference>
<feature type="transmembrane region" description="Helical" evidence="2">
    <location>
        <begin position="7"/>
        <end position="28"/>
    </location>
</feature>
<keyword evidence="2" id="KW-0812">Transmembrane</keyword>
<gene>
    <name evidence="4" type="ORF">KO353_15240</name>
</gene>
<feature type="transmembrane region" description="Helical" evidence="2">
    <location>
        <begin position="510"/>
        <end position="529"/>
    </location>
</feature>
<keyword evidence="2" id="KW-0472">Membrane</keyword>
<evidence type="ECO:0000313" key="5">
    <source>
        <dbReference type="Proteomes" id="UP000694001"/>
    </source>
</evidence>
<evidence type="ECO:0000256" key="1">
    <source>
        <dbReference type="RuleBase" id="RU369079"/>
    </source>
</evidence>
<protein>
    <submittedName>
        <fullName evidence="4">TRAP transporter fused permease subunit</fullName>
    </submittedName>
</protein>
<dbReference type="EMBL" id="CP076448">
    <property type="protein sequence ID" value="QXM24568.1"/>
    <property type="molecule type" value="Genomic_DNA"/>
</dbReference>
<keyword evidence="1" id="KW-0813">Transport</keyword>
<dbReference type="InterPro" id="IPR011853">
    <property type="entry name" value="TRAP_DctM-Dct_fused"/>
</dbReference>
<accession>A0A975U2I4</accession>
<dbReference type="PANTHER" id="PTHR43849:SF2">
    <property type="entry name" value="BLL3936 PROTEIN"/>
    <property type="match status" value="1"/>
</dbReference>
<keyword evidence="5" id="KW-1185">Reference proteome</keyword>
<keyword evidence="2" id="KW-1133">Transmembrane helix</keyword>
<dbReference type="GO" id="GO:0022857">
    <property type="term" value="F:transmembrane transporter activity"/>
    <property type="evidence" value="ECO:0007669"/>
    <property type="project" value="UniProtKB-UniRule"/>
</dbReference>
<evidence type="ECO:0000313" key="4">
    <source>
        <dbReference type="EMBL" id="QXM24568.1"/>
    </source>
</evidence>
<feature type="transmembrane region" description="Helical" evidence="2">
    <location>
        <begin position="158"/>
        <end position="180"/>
    </location>
</feature>
<dbReference type="InterPro" id="IPR010656">
    <property type="entry name" value="DctM"/>
</dbReference>
<feature type="transmembrane region" description="Helical" evidence="2">
    <location>
        <begin position="476"/>
        <end position="498"/>
    </location>
</feature>